<evidence type="ECO:0000259" key="2">
    <source>
        <dbReference type="PROSITE" id="PS50844"/>
    </source>
</evidence>
<dbReference type="InterPro" id="IPR013974">
    <property type="entry name" value="SAF"/>
</dbReference>
<dbReference type="KEGG" id="sinu:IMZ28_03850"/>
<gene>
    <name evidence="3" type="primary">pseI</name>
    <name evidence="3" type="ORF">IMZ28_03850</name>
</gene>
<dbReference type="Pfam" id="PF03102">
    <property type="entry name" value="NeuB"/>
    <property type="match status" value="1"/>
</dbReference>
<dbReference type="GO" id="GO:0016051">
    <property type="term" value="P:carbohydrate biosynthetic process"/>
    <property type="evidence" value="ECO:0007669"/>
    <property type="project" value="InterPro"/>
</dbReference>
<dbReference type="InterPro" id="IPR013132">
    <property type="entry name" value="PseI/NeuA/B-like_N"/>
</dbReference>
<evidence type="ECO:0000313" key="4">
    <source>
        <dbReference type="Proteomes" id="UP000595074"/>
    </source>
</evidence>
<dbReference type="InterPro" id="IPR006190">
    <property type="entry name" value="SAF_AFP_Neu5Ac"/>
</dbReference>
<dbReference type="NCBIfam" id="TIGR03586">
    <property type="entry name" value="PseI"/>
    <property type="match status" value="1"/>
</dbReference>
<dbReference type="Proteomes" id="UP000595074">
    <property type="component" value="Chromosome"/>
</dbReference>
<dbReference type="GO" id="GO:0047444">
    <property type="term" value="F:N-acylneuraminate-9-phosphate synthase activity"/>
    <property type="evidence" value="ECO:0007669"/>
    <property type="project" value="TreeGrafter"/>
</dbReference>
<dbReference type="InterPro" id="IPR020030">
    <property type="entry name" value="Pseudaminic_synth_PseI"/>
</dbReference>
<dbReference type="SMART" id="SM00858">
    <property type="entry name" value="SAF"/>
    <property type="match status" value="1"/>
</dbReference>
<dbReference type="CDD" id="cd11615">
    <property type="entry name" value="SAF_NeuB_like"/>
    <property type="match status" value="1"/>
</dbReference>
<dbReference type="SUPFAM" id="SSF51569">
    <property type="entry name" value="Aldolase"/>
    <property type="match status" value="1"/>
</dbReference>
<dbReference type="InterPro" id="IPR051690">
    <property type="entry name" value="PseI-like"/>
</dbReference>
<dbReference type="InterPro" id="IPR057736">
    <property type="entry name" value="SAF_PseI/NeuA/NeuB"/>
</dbReference>
<proteinExistence type="predicted"/>
<evidence type="ECO:0000313" key="3">
    <source>
        <dbReference type="EMBL" id="QOR62613.1"/>
    </source>
</evidence>
<keyword evidence="4" id="KW-1185">Reference proteome</keyword>
<name>A0A7M1S5B9_9BACT</name>
<dbReference type="EC" id="2.5.1.97" evidence="1"/>
<dbReference type="Gene3D" id="3.20.20.70">
    <property type="entry name" value="Aldolase class I"/>
    <property type="match status" value="1"/>
</dbReference>
<dbReference type="Gene3D" id="3.90.1210.10">
    <property type="entry name" value="Antifreeze-like/N-acetylneuraminic acid synthase C-terminal domain"/>
    <property type="match status" value="1"/>
</dbReference>
<sequence length="345" mass="38537">MKIGNFELNSDGVFIIAELSANHGGDINIAKETIKAAKDIGANAIKLQTYTADTLTLDSDKEDFIIKGGTLWDDKKLYDLYKEAYLPWEWHKELFRYAREIGIDIFSSPFDKTAVDFLEQFNPSAYKIASFEITDYELIRHAASKGRVMIISTGIATIDEIQDAVDICRSEDNEDIILLKCTSAYPASLEDANLLTIPNLAETFGVISGFSDHTLGTTAPIVATTLGAKVIEKHFILDRSIGGADADFSLDKKEFSEMVKAVRNTEKLLGKVDYSMTDKKRKSRQFSRSLYITEDIKVGDVINGKNIRSVRPGYGLHPKHLKEVLGKKFSTNRSMGTPLSWRDID</sequence>
<dbReference type="PANTHER" id="PTHR42966">
    <property type="entry name" value="N-ACETYLNEURAMINATE SYNTHASE"/>
    <property type="match status" value="1"/>
</dbReference>
<accession>A0A7M1S5B9</accession>
<dbReference type="InterPro" id="IPR013785">
    <property type="entry name" value="Aldolase_TIM"/>
</dbReference>
<dbReference type="SUPFAM" id="SSF51269">
    <property type="entry name" value="AFP III-like domain"/>
    <property type="match status" value="1"/>
</dbReference>
<reference evidence="3 4" key="1">
    <citation type="submission" date="2020-10" db="EMBL/GenBank/DDBJ databases">
        <title>The genome of sulfurovum sp.</title>
        <authorList>
            <person name="Xie S."/>
            <person name="Shao Z."/>
            <person name="Jiang L."/>
        </authorList>
    </citation>
    <scope>NUCLEOTIDE SEQUENCE [LARGE SCALE GENOMIC DNA]</scope>
    <source>
        <strain evidence="3 4">ST-419</strain>
    </source>
</reference>
<feature type="domain" description="AFP-like" evidence="2">
    <location>
        <begin position="289"/>
        <end position="345"/>
    </location>
</feature>
<organism evidence="3 4">
    <name type="scientific">Sulfurovum indicum</name>
    <dbReference type="NCBI Taxonomy" id="2779528"/>
    <lineage>
        <taxon>Bacteria</taxon>
        <taxon>Pseudomonadati</taxon>
        <taxon>Campylobacterota</taxon>
        <taxon>Epsilonproteobacteria</taxon>
        <taxon>Campylobacterales</taxon>
        <taxon>Sulfurovaceae</taxon>
        <taxon>Sulfurovum</taxon>
    </lineage>
</organism>
<protein>
    <recommendedName>
        <fullName evidence="1">Pseudaminic acid synthase</fullName>
        <ecNumber evidence="1">2.5.1.97</ecNumber>
    </recommendedName>
</protein>
<keyword evidence="3" id="KW-0808">Transferase</keyword>
<dbReference type="Pfam" id="PF08666">
    <property type="entry name" value="SAF"/>
    <property type="match status" value="1"/>
</dbReference>
<dbReference type="PANTHER" id="PTHR42966:SF2">
    <property type="entry name" value="PSEUDAMINIC ACID SYNTHASE"/>
    <property type="match status" value="1"/>
</dbReference>
<evidence type="ECO:0000256" key="1">
    <source>
        <dbReference type="NCBIfam" id="TIGR03586"/>
    </source>
</evidence>
<dbReference type="PROSITE" id="PS50844">
    <property type="entry name" value="AFP_LIKE"/>
    <property type="match status" value="1"/>
</dbReference>
<dbReference type="EMBL" id="CP063164">
    <property type="protein sequence ID" value="QOR62613.1"/>
    <property type="molecule type" value="Genomic_DNA"/>
</dbReference>
<dbReference type="RefSeq" id="WP_197549431.1">
    <property type="nucleotide sequence ID" value="NZ_CP063164.1"/>
</dbReference>
<dbReference type="AlphaFoldDB" id="A0A7M1S5B9"/>
<dbReference type="InterPro" id="IPR036732">
    <property type="entry name" value="AFP_Neu5c_C_sf"/>
</dbReference>